<protein>
    <submittedName>
        <fullName evidence="8">Protein FAM8A1-like</fullName>
    </submittedName>
</protein>
<dbReference type="GeneID" id="111599305"/>
<dbReference type="OrthoDB" id="10061042at2759"/>
<organism evidence="7 8">
    <name type="scientific">Drosophila hydei</name>
    <name type="common">Fruit fly</name>
    <dbReference type="NCBI Taxonomy" id="7224"/>
    <lineage>
        <taxon>Eukaryota</taxon>
        <taxon>Metazoa</taxon>
        <taxon>Ecdysozoa</taxon>
        <taxon>Arthropoda</taxon>
        <taxon>Hexapoda</taxon>
        <taxon>Insecta</taxon>
        <taxon>Pterygota</taxon>
        <taxon>Neoptera</taxon>
        <taxon>Endopterygota</taxon>
        <taxon>Diptera</taxon>
        <taxon>Brachycera</taxon>
        <taxon>Muscomorpha</taxon>
        <taxon>Ephydroidea</taxon>
        <taxon>Drosophilidae</taxon>
        <taxon>Drosophila</taxon>
    </lineage>
</organism>
<accession>A0A6J1LY77</accession>
<evidence type="ECO:0000313" key="8">
    <source>
        <dbReference type="RefSeq" id="XP_023170683.1"/>
    </source>
</evidence>
<gene>
    <name evidence="8" type="primary">LOC111599305</name>
</gene>
<dbReference type="PANTHER" id="PTHR13659">
    <property type="entry name" value="AUTOSOMAL HIGHLY CONSERVED PROTEIN"/>
    <property type="match status" value="1"/>
</dbReference>
<evidence type="ECO:0000256" key="3">
    <source>
        <dbReference type="ARBA" id="ARBA00022989"/>
    </source>
</evidence>
<dbReference type="Pfam" id="PF06271">
    <property type="entry name" value="RDD"/>
    <property type="match status" value="1"/>
</dbReference>
<evidence type="ECO:0000256" key="2">
    <source>
        <dbReference type="ARBA" id="ARBA00022692"/>
    </source>
</evidence>
<keyword evidence="4 5" id="KW-0472">Membrane</keyword>
<keyword evidence="2 5" id="KW-0812">Transmembrane</keyword>
<feature type="transmembrane region" description="Helical" evidence="5">
    <location>
        <begin position="115"/>
        <end position="136"/>
    </location>
</feature>
<name>A0A6J1LY77_DROHY</name>
<dbReference type="InterPro" id="IPR039871">
    <property type="entry name" value="FAM8A1"/>
</dbReference>
<comment type="subcellular location">
    <subcellularLocation>
        <location evidence="1">Membrane</location>
        <topology evidence="1">Multi-pass membrane protein</topology>
    </subcellularLocation>
</comment>
<feature type="domain" description="RDD" evidence="6">
    <location>
        <begin position="105"/>
        <end position="210"/>
    </location>
</feature>
<feature type="transmembrane region" description="Helical" evidence="5">
    <location>
        <begin position="156"/>
        <end position="178"/>
    </location>
</feature>
<proteinExistence type="predicted"/>
<evidence type="ECO:0000259" key="6">
    <source>
        <dbReference type="Pfam" id="PF06271"/>
    </source>
</evidence>
<dbReference type="InterPro" id="IPR010432">
    <property type="entry name" value="RDD"/>
</dbReference>
<reference evidence="8" key="1">
    <citation type="submission" date="2025-08" db="UniProtKB">
        <authorList>
            <consortium name="RefSeq"/>
        </authorList>
    </citation>
    <scope>IDENTIFICATION</scope>
    <source>
        <strain evidence="8">15085-1641.00</strain>
        <tissue evidence="8">Whole body</tissue>
    </source>
</reference>
<evidence type="ECO:0000256" key="5">
    <source>
        <dbReference type="SAM" id="Phobius"/>
    </source>
</evidence>
<dbReference type="OMA" id="PAHFIFQ"/>
<dbReference type="KEGG" id="dhe:111599305"/>
<feature type="transmembrane region" description="Helical" evidence="5">
    <location>
        <begin position="254"/>
        <end position="273"/>
    </location>
</feature>
<dbReference type="Proteomes" id="UP000504633">
    <property type="component" value="Unplaced"/>
</dbReference>
<dbReference type="AlphaFoldDB" id="A0A6J1LY77"/>
<keyword evidence="3 5" id="KW-1133">Transmembrane helix</keyword>
<keyword evidence="7" id="KW-1185">Reference proteome</keyword>
<dbReference type="GO" id="GO:0016020">
    <property type="term" value="C:membrane"/>
    <property type="evidence" value="ECO:0007669"/>
    <property type="project" value="UniProtKB-SubCell"/>
</dbReference>
<dbReference type="PANTHER" id="PTHR13659:SF5">
    <property type="entry name" value="PROTEIN FAM8A1"/>
    <property type="match status" value="1"/>
</dbReference>
<evidence type="ECO:0000256" key="1">
    <source>
        <dbReference type="ARBA" id="ARBA00004141"/>
    </source>
</evidence>
<sequence length="301" mass="35231">MDAEQFDSPNEQQKSKELKTKEAYFARLSQWAEEAKAAQLMSNYLYLNYNYNYNCNYYYTQAQNRNLVQPMTRRRRRRFDPLRVLDDVHQREVIHHFGGSQMLIAPFWKRALAEFLDALILSVVKVALALGFVRIFSIDLENSLLSKAFKEDNPFMALFDLSMDIISLPYNLLIVILLTKLNVCLYECWWTIFNNGATPGKWLMKIRVVYVEAVVPLQHNAPAHFIFQGQTRPQWAMLYPCETPSFTRSLLRALTKNMVVTFFFPVCIVMILLKNNRTTYDIVTKTVVVESTPNQPHPHHF</sequence>
<evidence type="ECO:0000313" key="7">
    <source>
        <dbReference type="Proteomes" id="UP000504633"/>
    </source>
</evidence>
<dbReference type="RefSeq" id="XP_023170683.1">
    <property type="nucleotide sequence ID" value="XM_023314915.2"/>
</dbReference>
<evidence type="ECO:0000256" key="4">
    <source>
        <dbReference type="ARBA" id="ARBA00023136"/>
    </source>
</evidence>